<dbReference type="STRING" id="35608.A0A2U1N7U1"/>
<dbReference type="OrthoDB" id="5835829at2759"/>
<dbReference type="AlphaFoldDB" id="A0A2U1N7U1"/>
<protein>
    <submittedName>
        <fullName evidence="1">UDP-glucuronosyl/UDP-glucosyltransferase</fullName>
    </submittedName>
</protein>
<keyword evidence="1" id="KW-0808">Transferase</keyword>
<dbReference type="GO" id="GO:0016740">
    <property type="term" value="F:transferase activity"/>
    <property type="evidence" value="ECO:0007669"/>
    <property type="project" value="UniProtKB-KW"/>
</dbReference>
<name>A0A2U1N7U1_ARTAN</name>
<keyword evidence="2" id="KW-1185">Reference proteome</keyword>
<organism evidence="1 2">
    <name type="scientific">Artemisia annua</name>
    <name type="common">Sweet wormwood</name>
    <dbReference type="NCBI Taxonomy" id="35608"/>
    <lineage>
        <taxon>Eukaryota</taxon>
        <taxon>Viridiplantae</taxon>
        <taxon>Streptophyta</taxon>
        <taxon>Embryophyta</taxon>
        <taxon>Tracheophyta</taxon>
        <taxon>Spermatophyta</taxon>
        <taxon>Magnoliopsida</taxon>
        <taxon>eudicotyledons</taxon>
        <taxon>Gunneridae</taxon>
        <taxon>Pentapetalae</taxon>
        <taxon>asterids</taxon>
        <taxon>campanulids</taxon>
        <taxon>Asterales</taxon>
        <taxon>Asteraceae</taxon>
        <taxon>Asteroideae</taxon>
        <taxon>Anthemideae</taxon>
        <taxon>Artemisiinae</taxon>
        <taxon>Artemisia</taxon>
    </lineage>
</organism>
<comment type="caution">
    <text evidence="1">The sequence shown here is derived from an EMBL/GenBank/DDBJ whole genome shotgun (WGS) entry which is preliminary data.</text>
</comment>
<evidence type="ECO:0000313" key="1">
    <source>
        <dbReference type="EMBL" id="PWA69554.1"/>
    </source>
</evidence>
<dbReference type="EMBL" id="PKPP01003413">
    <property type="protein sequence ID" value="PWA69554.1"/>
    <property type="molecule type" value="Genomic_DNA"/>
</dbReference>
<sequence length="132" mass="15073">MSTMPGYWPLNAQVCGFWSFPMEWQFSRKECAEIIVLISSENWNMKAKLCSAHTELQQFLNAPASLPHLKAKVLDQEKVAFEAKCETLYAQLYAKRYNLVNCNVEADGVNDEAAKNKEEGCVEFLVKCNEEQ</sequence>
<proteinExistence type="predicted"/>
<gene>
    <name evidence="1" type="ORF">CTI12_AA297250</name>
</gene>
<dbReference type="Proteomes" id="UP000245207">
    <property type="component" value="Unassembled WGS sequence"/>
</dbReference>
<reference evidence="1 2" key="1">
    <citation type="journal article" date="2018" name="Mol. Plant">
        <title>The genome of Artemisia annua provides insight into the evolution of Asteraceae family and artemisinin biosynthesis.</title>
        <authorList>
            <person name="Shen Q."/>
            <person name="Zhang L."/>
            <person name="Liao Z."/>
            <person name="Wang S."/>
            <person name="Yan T."/>
            <person name="Shi P."/>
            <person name="Liu M."/>
            <person name="Fu X."/>
            <person name="Pan Q."/>
            <person name="Wang Y."/>
            <person name="Lv Z."/>
            <person name="Lu X."/>
            <person name="Zhang F."/>
            <person name="Jiang W."/>
            <person name="Ma Y."/>
            <person name="Chen M."/>
            <person name="Hao X."/>
            <person name="Li L."/>
            <person name="Tang Y."/>
            <person name="Lv G."/>
            <person name="Zhou Y."/>
            <person name="Sun X."/>
            <person name="Brodelius P.E."/>
            <person name="Rose J.K.C."/>
            <person name="Tang K."/>
        </authorList>
    </citation>
    <scope>NUCLEOTIDE SEQUENCE [LARGE SCALE GENOMIC DNA]</scope>
    <source>
        <strain evidence="2">cv. Huhao1</strain>
        <tissue evidence="1">Leaf</tissue>
    </source>
</reference>
<accession>A0A2U1N7U1</accession>
<evidence type="ECO:0000313" key="2">
    <source>
        <dbReference type="Proteomes" id="UP000245207"/>
    </source>
</evidence>